<proteinExistence type="predicted"/>
<accession>A0A1R1XUV5</accession>
<evidence type="ECO:0000313" key="4">
    <source>
        <dbReference type="EMBL" id="OMJ18447.1"/>
    </source>
</evidence>
<keyword evidence="1" id="KW-0863">Zinc-finger</keyword>
<dbReference type="Gene3D" id="2.40.70.10">
    <property type="entry name" value="Acid Proteases"/>
    <property type="match status" value="1"/>
</dbReference>
<dbReference type="InterPro" id="IPR036875">
    <property type="entry name" value="Znf_CCHC_sf"/>
</dbReference>
<dbReference type="OrthoDB" id="5593145at2759"/>
<sequence length="499" mass="57916">MSAERIKKIESENESEKSGMNARSKVSESRYKVLEPFVFNSNTESDPEEWINRYDLYSRRLHWSEEDKIDILELYLDRKERNWYKNNKASLKSWGKTRIMFLEKFVGKESEIKAWVSLQDIKQDQYEDVEEFEIELNILFSKAKVQDANVKWRCLMASLNPKYQKLILREKISNYENAVQLVKDEAELYKLVDSHKYCSSNQEHLSKPAEKVLVKSHGADNSDIYEALAKKFEELSINLISKIEHATNSRYKPRMERGNNEYQNKLFCYRCKKEGHRSWDCSEGRAQNNFNDAQKEDNNFGQNAVGCIELEEILPEGLKFRDQEINMVDKRTREELSEEHRNREKIQKVSDTTEFNQLIAGNPEKNTAVRKRKVFGIKMAESVEKYSIKSDLTLNKPNINFAQLLQASPAIRSELVSLCKRVEVKNVNSIENKAEDITNCKAIVEIFGNYYWAIMDTGAACSVISEELLEELGLEPDFVNSQVIVTADGSKHATLGVFL</sequence>
<dbReference type="EMBL" id="LSSM01003275">
    <property type="protein sequence ID" value="OMJ18447.1"/>
    <property type="molecule type" value="Genomic_DNA"/>
</dbReference>
<evidence type="ECO:0000313" key="5">
    <source>
        <dbReference type="Proteomes" id="UP000187429"/>
    </source>
</evidence>
<keyword evidence="5" id="KW-1185">Reference proteome</keyword>
<feature type="domain" description="CCHC-type" evidence="3">
    <location>
        <begin position="268"/>
        <end position="283"/>
    </location>
</feature>
<dbReference type="InterPro" id="IPR021109">
    <property type="entry name" value="Peptidase_aspartic_dom_sf"/>
</dbReference>
<dbReference type="InterPro" id="IPR001878">
    <property type="entry name" value="Znf_CCHC"/>
</dbReference>
<dbReference type="GO" id="GO:0003676">
    <property type="term" value="F:nucleic acid binding"/>
    <property type="evidence" value="ECO:0007669"/>
    <property type="project" value="InterPro"/>
</dbReference>
<dbReference type="GO" id="GO:0008270">
    <property type="term" value="F:zinc ion binding"/>
    <property type="evidence" value="ECO:0007669"/>
    <property type="project" value="UniProtKB-KW"/>
</dbReference>
<comment type="caution">
    <text evidence="4">The sequence shown here is derived from an EMBL/GenBank/DDBJ whole genome shotgun (WGS) entry which is preliminary data.</text>
</comment>
<reference evidence="5" key="1">
    <citation type="submission" date="2017-01" db="EMBL/GenBank/DDBJ databases">
        <authorList>
            <person name="Wang Y."/>
            <person name="White M."/>
            <person name="Kvist S."/>
            <person name="Moncalvo J.-M."/>
        </authorList>
    </citation>
    <scope>NUCLEOTIDE SEQUENCE [LARGE SCALE GENOMIC DNA]</scope>
    <source>
        <strain evidence="5">ID-206-W2</strain>
    </source>
</reference>
<dbReference type="AlphaFoldDB" id="A0A1R1XUV5"/>
<feature type="compositionally biased region" description="Basic and acidic residues" evidence="2">
    <location>
        <begin position="1"/>
        <end position="17"/>
    </location>
</feature>
<dbReference type="PROSITE" id="PS50158">
    <property type="entry name" value="ZF_CCHC"/>
    <property type="match status" value="1"/>
</dbReference>
<keyword evidence="1" id="KW-0862">Zinc</keyword>
<feature type="region of interest" description="Disordered" evidence="2">
    <location>
        <begin position="1"/>
        <end position="27"/>
    </location>
</feature>
<dbReference type="Pfam" id="PF13650">
    <property type="entry name" value="Asp_protease_2"/>
    <property type="match status" value="1"/>
</dbReference>
<dbReference type="SUPFAM" id="SSF57756">
    <property type="entry name" value="Retrovirus zinc finger-like domains"/>
    <property type="match status" value="1"/>
</dbReference>
<dbReference type="SMART" id="SM00343">
    <property type="entry name" value="ZnF_C2HC"/>
    <property type="match status" value="1"/>
</dbReference>
<organism evidence="4 5">
    <name type="scientific">Smittium culicis</name>
    <dbReference type="NCBI Taxonomy" id="133412"/>
    <lineage>
        <taxon>Eukaryota</taxon>
        <taxon>Fungi</taxon>
        <taxon>Fungi incertae sedis</taxon>
        <taxon>Zoopagomycota</taxon>
        <taxon>Kickxellomycotina</taxon>
        <taxon>Harpellomycetes</taxon>
        <taxon>Harpellales</taxon>
        <taxon>Legeriomycetaceae</taxon>
        <taxon>Smittium</taxon>
    </lineage>
</organism>
<gene>
    <name evidence="4" type="ORF">AYI69_g7017</name>
</gene>
<evidence type="ECO:0000259" key="3">
    <source>
        <dbReference type="PROSITE" id="PS50158"/>
    </source>
</evidence>
<evidence type="ECO:0000256" key="2">
    <source>
        <dbReference type="SAM" id="MobiDB-lite"/>
    </source>
</evidence>
<name>A0A1R1XUV5_9FUNG</name>
<evidence type="ECO:0000256" key="1">
    <source>
        <dbReference type="PROSITE-ProRule" id="PRU00047"/>
    </source>
</evidence>
<dbReference type="Proteomes" id="UP000187429">
    <property type="component" value="Unassembled WGS sequence"/>
</dbReference>
<protein>
    <recommendedName>
        <fullName evidence="3">CCHC-type domain-containing protein</fullName>
    </recommendedName>
</protein>
<keyword evidence="1" id="KW-0479">Metal-binding</keyword>